<evidence type="ECO:0000313" key="11">
    <source>
        <dbReference type="EMBL" id="CAH1109196.1"/>
    </source>
</evidence>
<organism evidence="11 12">
    <name type="scientific">Psylliodes chrysocephalus</name>
    <dbReference type="NCBI Taxonomy" id="3402493"/>
    <lineage>
        <taxon>Eukaryota</taxon>
        <taxon>Metazoa</taxon>
        <taxon>Ecdysozoa</taxon>
        <taxon>Arthropoda</taxon>
        <taxon>Hexapoda</taxon>
        <taxon>Insecta</taxon>
        <taxon>Pterygota</taxon>
        <taxon>Neoptera</taxon>
        <taxon>Endopterygota</taxon>
        <taxon>Coleoptera</taxon>
        <taxon>Polyphaga</taxon>
        <taxon>Cucujiformia</taxon>
        <taxon>Chrysomeloidea</taxon>
        <taxon>Chrysomelidae</taxon>
        <taxon>Galerucinae</taxon>
        <taxon>Alticini</taxon>
        <taxon>Psylliodes</taxon>
    </lineage>
</organism>
<evidence type="ECO:0000256" key="3">
    <source>
        <dbReference type="ARBA" id="ARBA00013934"/>
    </source>
</evidence>
<feature type="transmembrane region" description="Helical" evidence="10">
    <location>
        <begin position="26"/>
        <end position="47"/>
    </location>
</feature>
<evidence type="ECO:0000256" key="1">
    <source>
        <dbReference type="ARBA" id="ARBA00004448"/>
    </source>
</evidence>
<comment type="subcellular location">
    <subcellularLocation>
        <location evidence="1">Mitochondrion inner membrane</location>
        <topology evidence="1">Multi-pass membrane protein</topology>
    </subcellularLocation>
</comment>
<accession>A0A9P0D3I6</accession>
<dbReference type="AlphaFoldDB" id="A0A9P0D3I6"/>
<name>A0A9P0D3I6_9CUCU</name>
<evidence type="ECO:0000313" key="12">
    <source>
        <dbReference type="Proteomes" id="UP001153636"/>
    </source>
</evidence>
<feature type="transmembrane region" description="Helical" evidence="10">
    <location>
        <begin position="78"/>
        <end position="98"/>
    </location>
</feature>
<dbReference type="GO" id="GO:0005743">
    <property type="term" value="C:mitochondrial inner membrane"/>
    <property type="evidence" value="ECO:0007669"/>
    <property type="project" value="UniProtKB-SubCell"/>
</dbReference>
<evidence type="ECO:0000256" key="10">
    <source>
        <dbReference type="SAM" id="Phobius"/>
    </source>
</evidence>
<keyword evidence="7" id="KW-0496">Mitochondrion</keyword>
<comment type="similarity">
    <text evidence="2">Belongs to the TMEM242 family.</text>
</comment>
<dbReference type="OrthoDB" id="2378895at2759"/>
<keyword evidence="8 10" id="KW-0472">Membrane</keyword>
<keyword evidence="6 10" id="KW-1133">Transmembrane helix</keyword>
<reference evidence="11" key="1">
    <citation type="submission" date="2022-01" db="EMBL/GenBank/DDBJ databases">
        <authorList>
            <person name="King R."/>
        </authorList>
    </citation>
    <scope>NUCLEOTIDE SEQUENCE</scope>
</reference>
<evidence type="ECO:0000256" key="9">
    <source>
        <dbReference type="ARBA" id="ARBA00045905"/>
    </source>
</evidence>
<dbReference type="InterPro" id="IPR009792">
    <property type="entry name" value="TMEM242"/>
</dbReference>
<keyword evidence="4 10" id="KW-0812">Transmembrane</keyword>
<evidence type="ECO:0000256" key="8">
    <source>
        <dbReference type="ARBA" id="ARBA00023136"/>
    </source>
</evidence>
<dbReference type="Proteomes" id="UP001153636">
    <property type="component" value="Chromosome 3"/>
</dbReference>
<dbReference type="Pfam" id="PF07096">
    <property type="entry name" value="DUF1358"/>
    <property type="match status" value="1"/>
</dbReference>
<protein>
    <recommendedName>
        <fullName evidence="3">Transmembrane protein 242</fullName>
    </recommendedName>
</protein>
<sequence length="151" mass="16556">MDKNVLASTKKSDEIDDVERQFKIKAAIFLSGISGLSALIGFGATVASARKQDPKYFSIGMTPMKELPETGASLALRALGWGSLYAFVGCGVLFYSIWKISGANNMQEFRYKMGSVLPTIPKNTPPQGRTEFSGLNDLLDYLQHQRGVKDK</sequence>
<comment type="function">
    <text evidence="9">Scaffold protein that participates in the c-ring assembly of mitochondrial ATP synthase (F(1)F(0) ATP synthase or complex V) by facilitating the membrane insertion and oligomer formation of the subunit c/ATP5MC3. Participates in the incorporation of the c-ring into vestigial complexes. Additionally influences the incorporation of subunits MT-ATP6, MT-ATP8, ATP5MJ, and ATP5MK in the ATP synthase.</text>
</comment>
<proteinExistence type="inferred from homology"/>
<keyword evidence="12" id="KW-1185">Reference proteome</keyword>
<dbReference type="PANTHER" id="PTHR13141:SF4">
    <property type="entry name" value="TRANSMEMBRANE PROTEIN 242"/>
    <property type="match status" value="1"/>
</dbReference>
<evidence type="ECO:0000256" key="4">
    <source>
        <dbReference type="ARBA" id="ARBA00022692"/>
    </source>
</evidence>
<evidence type="ECO:0000256" key="2">
    <source>
        <dbReference type="ARBA" id="ARBA00007570"/>
    </source>
</evidence>
<evidence type="ECO:0000256" key="7">
    <source>
        <dbReference type="ARBA" id="ARBA00023128"/>
    </source>
</evidence>
<keyword evidence="5" id="KW-0999">Mitochondrion inner membrane</keyword>
<dbReference type="EMBL" id="OV651815">
    <property type="protein sequence ID" value="CAH1109196.1"/>
    <property type="molecule type" value="Genomic_DNA"/>
</dbReference>
<dbReference type="PANTHER" id="PTHR13141">
    <property type="entry name" value="TRANSMEMBRANE PROTEIN 242"/>
    <property type="match status" value="1"/>
</dbReference>
<evidence type="ECO:0000256" key="6">
    <source>
        <dbReference type="ARBA" id="ARBA00022989"/>
    </source>
</evidence>
<evidence type="ECO:0000256" key="5">
    <source>
        <dbReference type="ARBA" id="ARBA00022792"/>
    </source>
</evidence>
<gene>
    <name evidence="11" type="ORF">PSYICH_LOCUS8398</name>
</gene>